<protein>
    <recommendedName>
        <fullName evidence="1">Ubiquitin-like domain-containing protein</fullName>
    </recommendedName>
</protein>
<dbReference type="CDD" id="cd17039">
    <property type="entry name" value="Ubl_ubiquitin_like"/>
    <property type="match status" value="2"/>
</dbReference>
<dbReference type="PROSITE" id="PS50053">
    <property type="entry name" value="UBIQUITIN_2"/>
    <property type="match status" value="2"/>
</dbReference>
<feature type="domain" description="Ubiquitin-like" evidence="1">
    <location>
        <begin position="244"/>
        <end position="312"/>
    </location>
</feature>
<dbReference type="InterPro" id="IPR050158">
    <property type="entry name" value="Ubiquitin_ubiquitin-like"/>
</dbReference>
<evidence type="ECO:0000313" key="3">
    <source>
        <dbReference type="Proteomes" id="UP000626109"/>
    </source>
</evidence>
<sequence>MLPVLHCTRISLRIVDYVGQVCSMQGCFPSELVVVSPEQRGANLTIKDNEPVPGGSDEQTVSVEISVGVGGLHVLPHRLNLDANSSLSEYLQGIGNVTGAVPGVTVLSFNATLRELRAVFRALAFTPFPKLFHGIVRLFIQVSAILTSEEEICDIGVVVHPVNTAPIIHVDELATGGLAVLPHKDVHLDGVILLSDPDEEDYSGGWFTQRVHSARLKVRVSCGTMSLLMIGEQDYDRSSVPLMMMVEVYHMSGRKTEVSVKPSDTARHVKEQIEAQEGISADYINLLFQGQQLLDGQPLSDYQIEASSIVTMAYSPMWRIFAKFINPEPLPLDVRPWELVRDVKAMIAAASGKDAAHFKLFFLAGQLDEDSELTDCGVENGSSIGVVFRGHSTFKHPIDLSVMNANTRLFVHQAAPPYAVRDIYEELRRNGNYQELVLSFEGQILEEGRTLEDYGMQKEQKKYTVHLVPRP</sequence>
<dbReference type="InterPro" id="IPR019956">
    <property type="entry name" value="Ubiquitin_dom"/>
</dbReference>
<gene>
    <name evidence="2" type="ORF">PGLA2088_LOCUS22495</name>
</gene>
<dbReference type="InterPro" id="IPR029071">
    <property type="entry name" value="Ubiquitin-like_domsf"/>
</dbReference>
<dbReference type="AlphaFoldDB" id="A0A813JN83"/>
<proteinExistence type="predicted"/>
<dbReference type="PANTHER" id="PTHR10666">
    <property type="entry name" value="UBIQUITIN"/>
    <property type="match status" value="1"/>
</dbReference>
<dbReference type="SUPFAM" id="SSF54236">
    <property type="entry name" value="Ubiquitin-like"/>
    <property type="match status" value="3"/>
</dbReference>
<dbReference type="InterPro" id="IPR000626">
    <property type="entry name" value="Ubiquitin-like_dom"/>
</dbReference>
<evidence type="ECO:0000313" key="2">
    <source>
        <dbReference type="EMBL" id="CAE8681577.1"/>
    </source>
</evidence>
<organism evidence="2 3">
    <name type="scientific">Polarella glacialis</name>
    <name type="common">Dinoflagellate</name>
    <dbReference type="NCBI Taxonomy" id="89957"/>
    <lineage>
        <taxon>Eukaryota</taxon>
        <taxon>Sar</taxon>
        <taxon>Alveolata</taxon>
        <taxon>Dinophyceae</taxon>
        <taxon>Suessiales</taxon>
        <taxon>Suessiaceae</taxon>
        <taxon>Polarella</taxon>
    </lineage>
</organism>
<comment type="caution">
    <text evidence="2">The sequence shown here is derived from an EMBL/GenBank/DDBJ whole genome shotgun (WGS) entry which is preliminary data.</text>
</comment>
<dbReference type="PRINTS" id="PR00348">
    <property type="entry name" value="UBIQUITIN"/>
</dbReference>
<evidence type="ECO:0000259" key="1">
    <source>
        <dbReference type="PROSITE" id="PS50053"/>
    </source>
</evidence>
<dbReference type="Gene3D" id="3.10.20.90">
    <property type="entry name" value="Phosphatidylinositol 3-kinase Catalytic Subunit, Chain A, domain 1"/>
    <property type="match status" value="3"/>
</dbReference>
<dbReference type="SMART" id="SM00213">
    <property type="entry name" value="UBQ"/>
    <property type="match status" value="3"/>
</dbReference>
<reference evidence="2" key="1">
    <citation type="submission" date="2021-02" db="EMBL/GenBank/DDBJ databases">
        <authorList>
            <person name="Dougan E. K."/>
            <person name="Rhodes N."/>
            <person name="Thang M."/>
            <person name="Chan C."/>
        </authorList>
    </citation>
    <scope>NUCLEOTIDE SEQUENCE</scope>
</reference>
<feature type="domain" description="Ubiquitin-like" evidence="1">
    <location>
        <begin position="318"/>
        <end position="389"/>
    </location>
</feature>
<accession>A0A813JN83</accession>
<dbReference type="Proteomes" id="UP000626109">
    <property type="component" value="Unassembled WGS sequence"/>
</dbReference>
<dbReference type="Pfam" id="PF00240">
    <property type="entry name" value="ubiquitin"/>
    <property type="match status" value="2"/>
</dbReference>
<dbReference type="EMBL" id="CAJNNW010025971">
    <property type="protein sequence ID" value="CAE8681577.1"/>
    <property type="molecule type" value="Genomic_DNA"/>
</dbReference>
<name>A0A813JN83_POLGL</name>